<keyword evidence="2 5" id="KW-0689">Ribosomal protein</keyword>
<evidence type="ECO:0000256" key="3">
    <source>
        <dbReference type="ARBA" id="ARBA00023274"/>
    </source>
</evidence>
<dbReference type="SUPFAM" id="SSF160369">
    <property type="entry name" value="Ribosomal protein L10-like"/>
    <property type="match status" value="1"/>
</dbReference>
<evidence type="ECO:0000313" key="7">
    <source>
        <dbReference type="Proteomes" id="UP000033848"/>
    </source>
</evidence>
<organism evidence="6 7">
    <name type="scientific">candidate division WWE3 bacterium GW2011_GWB1_42_6</name>
    <dbReference type="NCBI Taxonomy" id="1619115"/>
    <lineage>
        <taxon>Bacteria</taxon>
        <taxon>Katanobacteria</taxon>
    </lineage>
</organism>
<comment type="function">
    <text evidence="5">Forms part of the ribosomal stalk, playing a central role in the interaction of the ribosome with GTP-bound translation factors.</text>
</comment>
<comment type="caution">
    <text evidence="6">The sequence shown here is derived from an EMBL/GenBank/DDBJ whole genome shotgun (WGS) entry which is preliminary data.</text>
</comment>
<dbReference type="InterPro" id="IPR001790">
    <property type="entry name" value="Ribosomal_uL10"/>
</dbReference>
<keyword evidence="5" id="KW-0699">rRNA-binding</keyword>
<dbReference type="EMBL" id="LCED01000019">
    <property type="protein sequence ID" value="KKS66297.1"/>
    <property type="molecule type" value="Genomic_DNA"/>
</dbReference>
<dbReference type="GO" id="GO:0003735">
    <property type="term" value="F:structural constituent of ribosome"/>
    <property type="evidence" value="ECO:0007669"/>
    <property type="project" value="InterPro"/>
</dbReference>
<reference evidence="6 7" key="1">
    <citation type="journal article" date="2015" name="Nature">
        <title>rRNA introns, odd ribosomes, and small enigmatic genomes across a large radiation of phyla.</title>
        <authorList>
            <person name="Brown C.T."/>
            <person name="Hug L.A."/>
            <person name="Thomas B.C."/>
            <person name="Sharon I."/>
            <person name="Castelle C.J."/>
            <person name="Singh A."/>
            <person name="Wilkins M.J."/>
            <person name="Williams K.H."/>
            <person name="Banfield J.F."/>
        </authorList>
    </citation>
    <scope>NUCLEOTIDE SEQUENCE [LARGE SCALE GENOMIC DNA]</scope>
</reference>
<dbReference type="PROSITE" id="PS01109">
    <property type="entry name" value="RIBOSOMAL_L10"/>
    <property type="match status" value="1"/>
</dbReference>
<evidence type="ECO:0000256" key="1">
    <source>
        <dbReference type="ARBA" id="ARBA00008889"/>
    </source>
</evidence>
<dbReference type="Proteomes" id="UP000033848">
    <property type="component" value="Unassembled WGS sequence"/>
</dbReference>
<dbReference type="GO" id="GO:0006412">
    <property type="term" value="P:translation"/>
    <property type="evidence" value="ECO:0007669"/>
    <property type="project" value="UniProtKB-UniRule"/>
</dbReference>
<name>A0A0G1AZ26_UNCKA</name>
<sequence>MKKDTRTGKIKNAETVKSLKEKVAKAKSIVFADYRGLSAGSANDLRAKLKAENSEMLVIKNTLLKVALEEEKINTDDIKKDLEGPTMTVFSFGDPIASIKTIFEFAKKLELPKMKSALIEGVYADTARVEVIKNIPSKEILLGQMVGSMKSPLSGITNVLGGVHRKFVYAIDAIAKKKDN</sequence>
<dbReference type="InterPro" id="IPR047865">
    <property type="entry name" value="Ribosomal_uL10_bac_type"/>
</dbReference>
<dbReference type="CDD" id="cd05797">
    <property type="entry name" value="Ribosomal_L10"/>
    <property type="match status" value="1"/>
</dbReference>
<evidence type="ECO:0000313" key="6">
    <source>
        <dbReference type="EMBL" id="KKS66297.1"/>
    </source>
</evidence>
<accession>A0A0G1AZ26</accession>
<dbReference type="Gene3D" id="3.30.70.1730">
    <property type="match status" value="1"/>
</dbReference>
<protein>
    <recommendedName>
        <fullName evidence="4 5">Large ribosomal subunit protein uL10</fullName>
    </recommendedName>
</protein>
<dbReference type="InterPro" id="IPR002363">
    <property type="entry name" value="Ribosomal_uL10_CS_bac"/>
</dbReference>
<evidence type="ECO:0000256" key="5">
    <source>
        <dbReference type="HAMAP-Rule" id="MF_00362"/>
    </source>
</evidence>
<evidence type="ECO:0000256" key="4">
    <source>
        <dbReference type="ARBA" id="ARBA00035202"/>
    </source>
</evidence>
<gene>
    <name evidence="5" type="primary">rplJ</name>
    <name evidence="6" type="ORF">UV35_C0019G0002</name>
</gene>
<dbReference type="AlphaFoldDB" id="A0A0G1AZ26"/>
<dbReference type="InterPro" id="IPR043141">
    <property type="entry name" value="Ribosomal_uL10-like_sf"/>
</dbReference>
<keyword evidence="5" id="KW-0694">RNA-binding</keyword>
<dbReference type="GO" id="GO:0015934">
    <property type="term" value="C:large ribosomal subunit"/>
    <property type="evidence" value="ECO:0007669"/>
    <property type="project" value="InterPro"/>
</dbReference>
<dbReference type="InterPro" id="IPR022973">
    <property type="entry name" value="Ribosomal_uL10_bac"/>
</dbReference>
<dbReference type="Pfam" id="PF00466">
    <property type="entry name" value="Ribosomal_L10"/>
    <property type="match status" value="1"/>
</dbReference>
<dbReference type="Gene3D" id="6.10.250.290">
    <property type="match status" value="1"/>
</dbReference>
<keyword evidence="3 5" id="KW-0687">Ribonucleoprotein</keyword>
<dbReference type="HAMAP" id="MF_00362">
    <property type="entry name" value="Ribosomal_uL10"/>
    <property type="match status" value="1"/>
</dbReference>
<proteinExistence type="inferred from homology"/>
<comment type="similarity">
    <text evidence="1 5">Belongs to the universal ribosomal protein uL10 family.</text>
</comment>
<comment type="subunit">
    <text evidence="5">Part of the ribosomal stalk of the 50S ribosomal subunit. The N-terminus interacts with L11 and the large rRNA to form the base of the stalk. The C-terminus forms an elongated spine to which L12 dimers bind in a sequential fashion forming a multimeric L10(L12)X complex.</text>
</comment>
<dbReference type="NCBIfam" id="NF000955">
    <property type="entry name" value="PRK00099.1-1"/>
    <property type="match status" value="1"/>
</dbReference>
<evidence type="ECO:0000256" key="2">
    <source>
        <dbReference type="ARBA" id="ARBA00022980"/>
    </source>
</evidence>
<dbReference type="GO" id="GO:0070180">
    <property type="term" value="F:large ribosomal subunit rRNA binding"/>
    <property type="evidence" value="ECO:0007669"/>
    <property type="project" value="UniProtKB-UniRule"/>
</dbReference>
<dbReference type="PANTHER" id="PTHR11560">
    <property type="entry name" value="39S RIBOSOMAL PROTEIN L10, MITOCHONDRIAL"/>
    <property type="match status" value="1"/>
</dbReference>